<comment type="catalytic activity">
    <reaction evidence="1">
        <text>ATP + protein L-histidine = ADP + protein N-phospho-L-histidine.</text>
        <dbReference type="EC" id="2.7.13.3"/>
    </reaction>
</comment>
<dbReference type="SUPFAM" id="SSF47384">
    <property type="entry name" value="Homodimeric domain of signal transducing histidine kinase"/>
    <property type="match status" value="1"/>
</dbReference>
<keyword evidence="8 11" id="KW-1133">Transmembrane helix</keyword>
<dbReference type="CDD" id="cd00082">
    <property type="entry name" value="HisKA"/>
    <property type="match status" value="1"/>
</dbReference>
<dbReference type="InterPro" id="IPR003661">
    <property type="entry name" value="HisK_dim/P_dom"/>
</dbReference>
<dbReference type="InterPro" id="IPR003594">
    <property type="entry name" value="HATPase_dom"/>
</dbReference>
<evidence type="ECO:0000256" key="3">
    <source>
        <dbReference type="ARBA" id="ARBA00012438"/>
    </source>
</evidence>
<dbReference type="PANTHER" id="PTHR45436">
    <property type="entry name" value="SENSOR HISTIDINE KINASE YKOH"/>
    <property type="match status" value="1"/>
</dbReference>
<dbReference type="EMBL" id="CP029556">
    <property type="protein sequence ID" value="AXA85227.1"/>
    <property type="molecule type" value="Genomic_DNA"/>
</dbReference>
<dbReference type="PANTHER" id="PTHR45436:SF16">
    <property type="entry name" value="HISTIDINE KINASE"/>
    <property type="match status" value="1"/>
</dbReference>
<dbReference type="GO" id="GO:0000155">
    <property type="term" value="F:phosphorelay sensor kinase activity"/>
    <property type="evidence" value="ECO:0007669"/>
    <property type="project" value="InterPro"/>
</dbReference>
<evidence type="ECO:0000259" key="12">
    <source>
        <dbReference type="PROSITE" id="PS50109"/>
    </source>
</evidence>
<evidence type="ECO:0000256" key="1">
    <source>
        <dbReference type="ARBA" id="ARBA00000085"/>
    </source>
</evidence>
<keyword evidence="9" id="KW-0902">Two-component regulatory system</keyword>
<proteinExistence type="predicted"/>
<gene>
    <name evidence="14" type="ORF">DCD74_11540</name>
</gene>
<protein>
    <recommendedName>
        <fullName evidence="3">histidine kinase</fullName>
        <ecNumber evidence="3">2.7.13.3</ecNumber>
    </recommendedName>
</protein>
<dbReference type="InterPro" id="IPR036097">
    <property type="entry name" value="HisK_dim/P_sf"/>
</dbReference>
<evidence type="ECO:0000256" key="6">
    <source>
        <dbReference type="ARBA" id="ARBA00022692"/>
    </source>
</evidence>
<dbReference type="RefSeq" id="WP_112927438.1">
    <property type="nucleotide sequence ID" value="NZ_CP029556.1"/>
</dbReference>
<dbReference type="Gene3D" id="3.30.565.10">
    <property type="entry name" value="Histidine kinase-like ATPase, C-terminal domain"/>
    <property type="match status" value="1"/>
</dbReference>
<dbReference type="InterPro" id="IPR003660">
    <property type="entry name" value="HAMP_dom"/>
</dbReference>
<dbReference type="SMART" id="SM00387">
    <property type="entry name" value="HATPase_c"/>
    <property type="match status" value="1"/>
</dbReference>
<keyword evidence="15" id="KW-1185">Reference proteome</keyword>
<comment type="subcellular location">
    <subcellularLocation>
        <location evidence="2">Membrane</location>
    </subcellularLocation>
</comment>
<dbReference type="InterPro" id="IPR050428">
    <property type="entry name" value="TCS_sensor_his_kinase"/>
</dbReference>
<feature type="transmembrane region" description="Helical" evidence="11">
    <location>
        <begin position="134"/>
        <end position="157"/>
    </location>
</feature>
<dbReference type="InterPro" id="IPR004358">
    <property type="entry name" value="Sig_transdc_His_kin-like_C"/>
</dbReference>
<feature type="domain" description="Histidine kinase" evidence="12">
    <location>
        <begin position="220"/>
        <end position="427"/>
    </location>
</feature>
<dbReference type="Pfam" id="PF02518">
    <property type="entry name" value="HATPase_c"/>
    <property type="match status" value="1"/>
</dbReference>
<name>A0A344J867_9GAMM</name>
<evidence type="ECO:0000259" key="13">
    <source>
        <dbReference type="PROSITE" id="PS50885"/>
    </source>
</evidence>
<evidence type="ECO:0000256" key="7">
    <source>
        <dbReference type="ARBA" id="ARBA00022777"/>
    </source>
</evidence>
<keyword evidence="7 14" id="KW-0418">Kinase</keyword>
<accession>A0A344J867</accession>
<keyword evidence="4" id="KW-0597">Phosphoprotein</keyword>
<dbReference type="OrthoDB" id="9121563at2"/>
<evidence type="ECO:0000256" key="4">
    <source>
        <dbReference type="ARBA" id="ARBA00022553"/>
    </source>
</evidence>
<dbReference type="SUPFAM" id="SSF55874">
    <property type="entry name" value="ATPase domain of HSP90 chaperone/DNA topoisomerase II/histidine kinase"/>
    <property type="match status" value="1"/>
</dbReference>
<evidence type="ECO:0000256" key="5">
    <source>
        <dbReference type="ARBA" id="ARBA00022679"/>
    </source>
</evidence>
<dbReference type="Pfam" id="PF00512">
    <property type="entry name" value="HisKA"/>
    <property type="match status" value="1"/>
</dbReference>
<keyword evidence="10 11" id="KW-0472">Membrane</keyword>
<dbReference type="EC" id="2.7.13.3" evidence="3"/>
<keyword evidence="5" id="KW-0808">Transferase</keyword>
<evidence type="ECO:0000256" key="8">
    <source>
        <dbReference type="ARBA" id="ARBA00022989"/>
    </source>
</evidence>
<evidence type="ECO:0000313" key="15">
    <source>
        <dbReference type="Proteomes" id="UP000251842"/>
    </source>
</evidence>
<dbReference type="InterPro" id="IPR005467">
    <property type="entry name" value="His_kinase_dom"/>
</dbReference>
<evidence type="ECO:0000256" key="10">
    <source>
        <dbReference type="ARBA" id="ARBA00023136"/>
    </source>
</evidence>
<organism evidence="14 15">
    <name type="scientific">Solilutibacter oculi</name>
    <dbReference type="NCBI Taxonomy" id="2698682"/>
    <lineage>
        <taxon>Bacteria</taxon>
        <taxon>Pseudomonadati</taxon>
        <taxon>Pseudomonadota</taxon>
        <taxon>Gammaproteobacteria</taxon>
        <taxon>Lysobacterales</taxon>
        <taxon>Lysobacteraceae</taxon>
        <taxon>Solilutibacter</taxon>
    </lineage>
</organism>
<evidence type="ECO:0000256" key="2">
    <source>
        <dbReference type="ARBA" id="ARBA00004370"/>
    </source>
</evidence>
<reference evidence="15" key="1">
    <citation type="submission" date="2018-05" db="EMBL/GenBank/DDBJ databases">
        <title>Luteimonas pekinense sp. nov., isolated from human Meibomian gland secretions, Beijing, China.</title>
        <authorList>
            <person name="Wen T."/>
            <person name="Bai H."/>
            <person name="Lv H."/>
        </authorList>
    </citation>
    <scope>NUCLEOTIDE SEQUENCE [LARGE SCALE GENOMIC DNA]</scope>
    <source>
        <strain evidence="15">83-4</strain>
    </source>
</reference>
<dbReference type="Proteomes" id="UP000251842">
    <property type="component" value="Chromosome"/>
</dbReference>
<dbReference type="KEGG" id="lue:DCD74_11540"/>
<evidence type="ECO:0000313" key="14">
    <source>
        <dbReference type="EMBL" id="AXA85227.1"/>
    </source>
</evidence>
<dbReference type="PRINTS" id="PR00344">
    <property type="entry name" value="BCTRLSENSOR"/>
</dbReference>
<keyword evidence="6 11" id="KW-0812">Transmembrane</keyword>
<dbReference type="InterPro" id="IPR036890">
    <property type="entry name" value="HATPase_C_sf"/>
</dbReference>
<dbReference type="SMART" id="SM00388">
    <property type="entry name" value="HisKA"/>
    <property type="match status" value="1"/>
</dbReference>
<dbReference type="PROSITE" id="PS50885">
    <property type="entry name" value="HAMP"/>
    <property type="match status" value="1"/>
</dbReference>
<sequence length="432" mass="47828">MNDPHGKRPSLRRRLMLGLLVYVAALSVAVAVQGLVFNERAERLVWDTLLNNELDHLDERIARDPGFRWTDTHDMALYRAPRTMPAALSHLPPGIHDDVMVDGQERIVLVRGEGATRQVLTLDITDLEEREHDMALTVIGSALTLFLVMGLLAFWAADRLITPLSRMAGQIGQLRPDRPGQRIEVSKDASAEIEVIGDALNHYLARNDRFVERERLFIDMASHELRTPVTVIASATDLAMLDADTPASVRTRLERIRTTTRDLQELLSLLLVLARDPARLHRASEPVDLAALLQGIVEDHRHLAEHKDLDFRIDADAPVQVIAPVQILRAALGNLLRNAIEHSDRGEIVVKLQAPATVVIDDPGHGMTPEEVSAAYARIARGGGDRGGGGIGLDLIARLCEHLRWSLDIHSDHGQGTTTTLRLDAPEEMDAR</sequence>
<evidence type="ECO:0000256" key="11">
    <source>
        <dbReference type="SAM" id="Phobius"/>
    </source>
</evidence>
<dbReference type="GO" id="GO:0005886">
    <property type="term" value="C:plasma membrane"/>
    <property type="evidence" value="ECO:0007669"/>
    <property type="project" value="TreeGrafter"/>
</dbReference>
<evidence type="ECO:0000256" key="9">
    <source>
        <dbReference type="ARBA" id="ARBA00023012"/>
    </source>
</evidence>
<dbReference type="PROSITE" id="PS50109">
    <property type="entry name" value="HIS_KIN"/>
    <property type="match status" value="1"/>
</dbReference>
<dbReference type="AlphaFoldDB" id="A0A344J867"/>
<dbReference type="Gene3D" id="1.10.287.130">
    <property type="match status" value="1"/>
</dbReference>
<feature type="domain" description="HAMP" evidence="13">
    <location>
        <begin position="158"/>
        <end position="212"/>
    </location>
</feature>
<feature type="transmembrane region" description="Helical" evidence="11">
    <location>
        <begin position="15"/>
        <end position="37"/>
    </location>
</feature>